<evidence type="ECO:0000313" key="3">
    <source>
        <dbReference type="Proteomes" id="UP000189661"/>
    </source>
</evidence>
<feature type="compositionally biased region" description="Basic and acidic residues" evidence="1">
    <location>
        <begin position="77"/>
        <end position="89"/>
    </location>
</feature>
<dbReference type="Proteomes" id="UP000189661">
    <property type="component" value="Chromosome"/>
</dbReference>
<name>A0ABN4XLS2_9BACL</name>
<proteinExistence type="predicted"/>
<protein>
    <submittedName>
        <fullName evidence="2">Uncharacterized protein</fullName>
    </submittedName>
</protein>
<gene>
    <name evidence="2" type="ORF">AJGP001_10770</name>
</gene>
<sequence length="250" mass="26773">MSIIAYDLKATLKLTDEFTTPIRNAVRMFDRLESSMRQTDNLWNDIEQSARQAGTQVQNFGNDTNQSSQHVLNLQQELERARQEAERLGDAGGSAGGDIDNLGNQGQNAGNKIGGAFKMAIGIIASLVAVDQIKDLGLSMIQAAADGKAMTAQFSEVFGSMEADAADKLGAISDETTILENRMKGSFTKIAAFAKTGGMDTAESLDLADRSMRVIADSAAFYDKALDDTTESLQSFLKGKIVAPCCRNAA</sequence>
<feature type="region of interest" description="Disordered" evidence="1">
    <location>
        <begin position="75"/>
        <end position="101"/>
    </location>
</feature>
<reference evidence="2 3" key="1">
    <citation type="submission" date="2017-01" db="EMBL/GenBank/DDBJ databases">
        <title>Planococcus faecalis genome complete sequence.</title>
        <authorList>
            <person name="Lee P.C."/>
        </authorList>
    </citation>
    <scope>NUCLEOTIDE SEQUENCE [LARGE SCALE GENOMIC DNA]</scope>
    <source>
        <strain evidence="2 3">AJ003</strain>
    </source>
</reference>
<dbReference type="EMBL" id="CP019401">
    <property type="protein sequence ID" value="AQU79716.1"/>
    <property type="molecule type" value="Genomic_DNA"/>
</dbReference>
<keyword evidence="3" id="KW-1185">Reference proteome</keyword>
<evidence type="ECO:0000313" key="2">
    <source>
        <dbReference type="EMBL" id="AQU79716.1"/>
    </source>
</evidence>
<evidence type="ECO:0000256" key="1">
    <source>
        <dbReference type="SAM" id="MobiDB-lite"/>
    </source>
</evidence>
<organism evidence="2 3">
    <name type="scientific">Planococcus faecalis</name>
    <dbReference type="NCBI Taxonomy" id="1598147"/>
    <lineage>
        <taxon>Bacteria</taxon>
        <taxon>Bacillati</taxon>
        <taxon>Bacillota</taxon>
        <taxon>Bacilli</taxon>
        <taxon>Bacillales</taxon>
        <taxon>Caryophanaceae</taxon>
        <taxon>Planococcus</taxon>
    </lineage>
</organism>
<accession>A0ABN4XLS2</accession>
<dbReference type="RefSeq" id="WP_078080533.1">
    <property type="nucleotide sequence ID" value="NZ_CP019401.1"/>
</dbReference>